<dbReference type="PANTHER" id="PTHR11046:SF0">
    <property type="entry name" value="OLIGORIBONUCLEASE, MITOCHONDRIAL"/>
    <property type="match status" value="1"/>
</dbReference>
<dbReference type="InterPro" id="IPR013520">
    <property type="entry name" value="Ribonucl_H"/>
</dbReference>
<proteinExistence type="inferred from homology"/>
<dbReference type="InterPro" id="IPR012337">
    <property type="entry name" value="RNaseH-like_sf"/>
</dbReference>
<dbReference type="GO" id="GO:0000175">
    <property type="term" value="F:3'-5'-RNA exonuclease activity"/>
    <property type="evidence" value="ECO:0007669"/>
    <property type="project" value="InterPro"/>
</dbReference>
<keyword evidence="3" id="KW-0378">Hydrolase</keyword>
<dbReference type="AlphaFoldDB" id="A0A0B6Z6E1"/>
<evidence type="ECO:0000313" key="6">
    <source>
        <dbReference type="EMBL" id="CEK63927.1"/>
    </source>
</evidence>
<keyword evidence="2" id="KW-0540">Nuclease</keyword>
<evidence type="ECO:0000256" key="2">
    <source>
        <dbReference type="ARBA" id="ARBA00022722"/>
    </source>
</evidence>
<evidence type="ECO:0000256" key="1">
    <source>
        <dbReference type="ARBA" id="ARBA00009921"/>
    </source>
</evidence>
<comment type="similarity">
    <text evidence="1">Belongs to the oligoribonuclease family.</text>
</comment>
<evidence type="ECO:0000259" key="5">
    <source>
        <dbReference type="SMART" id="SM00479"/>
    </source>
</evidence>
<dbReference type="FunFam" id="3.30.420.10:FF:000003">
    <property type="entry name" value="Oligoribonuclease"/>
    <property type="match status" value="1"/>
</dbReference>
<dbReference type="InterPro" id="IPR022894">
    <property type="entry name" value="Oligoribonuclease"/>
</dbReference>
<dbReference type="CDD" id="cd06135">
    <property type="entry name" value="Orn"/>
    <property type="match status" value="1"/>
</dbReference>
<dbReference type="EMBL" id="HACG01017062">
    <property type="protein sequence ID" value="CEK63927.1"/>
    <property type="molecule type" value="Transcribed_RNA"/>
</dbReference>
<gene>
    <name evidence="6" type="primary">ORF49998</name>
</gene>
<evidence type="ECO:0000256" key="3">
    <source>
        <dbReference type="ARBA" id="ARBA00022801"/>
    </source>
</evidence>
<dbReference type="PANTHER" id="PTHR11046">
    <property type="entry name" value="OLIGORIBONUCLEASE, MITOCHONDRIAL"/>
    <property type="match status" value="1"/>
</dbReference>
<feature type="non-terminal residue" evidence="6">
    <location>
        <position position="1"/>
    </location>
</feature>
<dbReference type="NCBIfam" id="NF003765">
    <property type="entry name" value="PRK05359.1"/>
    <property type="match status" value="1"/>
</dbReference>
<dbReference type="GO" id="GO:0003676">
    <property type="term" value="F:nucleic acid binding"/>
    <property type="evidence" value="ECO:0007669"/>
    <property type="project" value="InterPro"/>
</dbReference>
<name>A0A0B6Z6E1_9EUPU</name>
<keyword evidence="4" id="KW-0269">Exonuclease</keyword>
<reference evidence="6" key="1">
    <citation type="submission" date="2014-12" db="EMBL/GenBank/DDBJ databases">
        <title>Insight into the proteome of Arion vulgaris.</title>
        <authorList>
            <person name="Aradska J."/>
            <person name="Bulat T."/>
            <person name="Smidak R."/>
            <person name="Sarate P."/>
            <person name="Gangsoo J."/>
            <person name="Sialana F."/>
            <person name="Bilban M."/>
            <person name="Lubec G."/>
        </authorList>
    </citation>
    <scope>NUCLEOTIDE SEQUENCE</scope>
    <source>
        <tissue evidence="6">Skin</tissue>
    </source>
</reference>
<dbReference type="Pfam" id="PF00929">
    <property type="entry name" value="RNase_T"/>
    <property type="match status" value="1"/>
</dbReference>
<sequence length="297" mass="33205">GTLATGSLRHVVDMSATITFRLTHSICGILCRNKRSICSAVCNKYQHLRISGQSLDKLSPLGTHFTKTMSTLGTVSTKSAGSNFSKTREDSIDNENSAAALSSTLNNGDGELKEDTNDFKSKRLIWIDLEMTGLDFVNDRILEISCLVTEGDLHIVAEGPHIIVHESDEVLSNMGDWCQQHHGKSGLTQAVRRSKVSLGEAEQMLLHFVRQHTAKGTCPLAGNTVGMDKSFIERHMPEFAQHLHHRIVDVSTVKELCRRWFPEQFSQAPVKQDNHRARDDILESIAELTYYRSTIFK</sequence>
<organism evidence="6">
    <name type="scientific">Arion vulgaris</name>
    <dbReference type="NCBI Taxonomy" id="1028688"/>
    <lineage>
        <taxon>Eukaryota</taxon>
        <taxon>Metazoa</taxon>
        <taxon>Spiralia</taxon>
        <taxon>Lophotrochozoa</taxon>
        <taxon>Mollusca</taxon>
        <taxon>Gastropoda</taxon>
        <taxon>Heterobranchia</taxon>
        <taxon>Euthyneura</taxon>
        <taxon>Panpulmonata</taxon>
        <taxon>Eupulmonata</taxon>
        <taxon>Stylommatophora</taxon>
        <taxon>Helicina</taxon>
        <taxon>Arionoidea</taxon>
        <taxon>Arionidae</taxon>
        <taxon>Arion</taxon>
    </lineage>
</organism>
<evidence type="ECO:0000256" key="4">
    <source>
        <dbReference type="ARBA" id="ARBA00022839"/>
    </source>
</evidence>
<dbReference type="SUPFAM" id="SSF53098">
    <property type="entry name" value="Ribonuclease H-like"/>
    <property type="match status" value="1"/>
</dbReference>
<protein>
    <recommendedName>
        <fullName evidence="5">Exonuclease domain-containing protein</fullName>
    </recommendedName>
</protein>
<accession>A0A0B6Z6E1</accession>
<dbReference type="SMART" id="SM00479">
    <property type="entry name" value="EXOIII"/>
    <property type="match status" value="1"/>
</dbReference>
<dbReference type="GO" id="GO:0005739">
    <property type="term" value="C:mitochondrion"/>
    <property type="evidence" value="ECO:0007669"/>
    <property type="project" value="TreeGrafter"/>
</dbReference>
<dbReference type="InterPro" id="IPR036397">
    <property type="entry name" value="RNaseH_sf"/>
</dbReference>
<dbReference type="Gene3D" id="3.30.420.10">
    <property type="entry name" value="Ribonuclease H-like superfamily/Ribonuclease H"/>
    <property type="match status" value="1"/>
</dbReference>
<feature type="domain" description="Exonuclease" evidence="5">
    <location>
        <begin position="123"/>
        <end position="297"/>
    </location>
</feature>